<name>A0A396SSH6_9BACL</name>
<organism evidence="4 5">
    <name type="scientific">Ureibacillus yapensis</name>
    <dbReference type="NCBI Taxonomy" id="2304605"/>
    <lineage>
        <taxon>Bacteria</taxon>
        <taxon>Bacillati</taxon>
        <taxon>Bacillota</taxon>
        <taxon>Bacilli</taxon>
        <taxon>Bacillales</taxon>
        <taxon>Caryophanaceae</taxon>
        <taxon>Ureibacillus</taxon>
    </lineage>
</organism>
<dbReference type="OrthoDB" id="25753at2"/>
<dbReference type="PANTHER" id="PTHR42852:SF13">
    <property type="entry name" value="PROTEIN DIPZ"/>
    <property type="match status" value="1"/>
</dbReference>
<comment type="caution">
    <text evidence="4">The sequence shown here is derived from an EMBL/GenBank/DDBJ whole genome shotgun (WGS) entry which is preliminary data.</text>
</comment>
<gene>
    <name evidence="4" type="ORF">D1B33_00730</name>
</gene>
<dbReference type="InterPro" id="IPR050553">
    <property type="entry name" value="Thioredoxin_ResA/DsbE_sf"/>
</dbReference>
<keyword evidence="2" id="KW-0812">Transmembrane</keyword>
<dbReference type="EMBL" id="QWEI01000001">
    <property type="protein sequence ID" value="RHW39401.1"/>
    <property type="molecule type" value="Genomic_DNA"/>
</dbReference>
<evidence type="ECO:0000256" key="2">
    <source>
        <dbReference type="SAM" id="Phobius"/>
    </source>
</evidence>
<evidence type="ECO:0000313" key="4">
    <source>
        <dbReference type="EMBL" id="RHW39401.1"/>
    </source>
</evidence>
<dbReference type="PROSITE" id="PS00194">
    <property type="entry name" value="THIOREDOXIN_1"/>
    <property type="match status" value="1"/>
</dbReference>
<dbReference type="GO" id="GO:0016491">
    <property type="term" value="F:oxidoreductase activity"/>
    <property type="evidence" value="ECO:0007669"/>
    <property type="project" value="InterPro"/>
</dbReference>
<sequence>MPNKTISKFLVMFFLILFIYIISSNLLPSNSQQVKEKTLPIIQRELSTGAQNQVEYRQIEEPDEQQLNSEEAHDHDHIENETQVHSLQEQAPDFELKTLNGETIRLSQFKGQKVFINFWATWCPSCVEEMPTIQQYYERHAKDVIILSVNATDQEWNKKDVAEFSENHSITFPILLDEDGEVSVSYEILTIPTSIIINEEGMINEKIVGPVTEEMLMEKLGH</sequence>
<protein>
    <submittedName>
        <fullName evidence="4">TlpA family protein disulfide reductase</fullName>
    </submittedName>
</protein>
<evidence type="ECO:0000259" key="3">
    <source>
        <dbReference type="PROSITE" id="PS51352"/>
    </source>
</evidence>
<proteinExistence type="predicted"/>
<evidence type="ECO:0000313" key="5">
    <source>
        <dbReference type="Proteomes" id="UP000265692"/>
    </source>
</evidence>
<dbReference type="AlphaFoldDB" id="A0A396SSH6"/>
<dbReference type="SUPFAM" id="SSF52833">
    <property type="entry name" value="Thioredoxin-like"/>
    <property type="match status" value="1"/>
</dbReference>
<dbReference type="PANTHER" id="PTHR42852">
    <property type="entry name" value="THIOL:DISULFIDE INTERCHANGE PROTEIN DSBE"/>
    <property type="match status" value="1"/>
</dbReference>
<dbReference type="PROSITE" id="PS51352">
    <property type="entry name" value="THIOREDOXIN_2"/>
    <property type="match status" value="1"/>
</dbReference>
<dbReference type="CDD" id="cd02966">
    <property type="entry name" value="TlpA_like_family"/>
    <property type="match status" value="1"/>
</dbReference>
<dbReference type="InterPro" id="IPR036249">
    <property type="entry name" value="Thioredoxin-like_sf"/>
</dbReference>
<feature type="domain" description="Thioredoxin" evidence="3">
    <location>
        <begin position="85"/>
        <end position="222"/>
    </location>
</feature>
<dbReference type="InterPro" id="IPR000866">
    <property type="entry name" value="AhpC/TSA"/>
</dbReference>
<keyword evidence="5" id="KW-1185">Reference proteome</keyword>
<feature type="transmembrane region" description="Helical" evidence="2">
    <location>
        <begin position="6"/>
        <end position="27"/>
    </location>
</feature>
<keyword evidence="1" id="KW-1015">Disulfide bond</keyword>
<dbReference type="InterPro" id="IPR017937">
    <property type="entry name" value="Thioredoxin_CS"/>
</dbReference>
<dbReference type="RefSeq" id="WP_118874413.1">
    <property type="nucleotide sequence ID" value="NZ_QWEI01000001.1"/>
</dbReference>
<evidence type="ECO:0000256" key="1">
    <source>
        <dbReference type="ARBA" id="ARBA00023157"/>
    </source>
</evidence>
<keyword evidence="2" id="KW-1133">Transmembrane helix</keyword>
<accession>A0A396SSH6</accession>
<dbReference type="Proteomes" id="UP000265692">
    <property type="component" value="Unassembled WGS sequence"/>
</dbReference>
<dbReference type="InterPro" id="IPR013766">
    <property type="entry name" value="Thioredoxin_domain"/>
</dbReference>
<dbReference type="Pfam" id="PF00578">
    <property type="entry name" value="AhpC-TSA"/>
    <property type="match status" value="1"/>
</dbReference>
<dbReference type="GO" id="GO:0016209">
    <property type="term" value="F:antioxidant activity"/>
    <property type="evidence" value="ECO:0007669"/>
    <property type="project" value="InterPro"/>
</dbReference>
<reference evidence="4 5" key="1">
    <citation type="submission" date="2018-08" db="EMBL/GenBank/DDBJ databases">
        <title>Lysinibacillus sp. YLB-03 draft genome sequence.</title>
        <authorList>
            <person name="Yu L."/>
        </authorList>
    </citation>
    <scope>NUCLEOTIDE SEQUENCE [LARGE SCALE GENOMIC DNA]</scope>
    <source>
        <strain evidence="4 5">YLB-03</strain>
    </source>
</reference>
<keyword evidence="2" id="KW-0472">Membrane</keyword>
<dbReference type="Gene3D" id="3.40.30.10">
    <property type="entry name" value="Glutaredoxin"/>
    <property type="match status" value="1"/>
</dbReference>